<evidence type="ECO:0000313" key="11">
    <source>
        <dbReference type="EMBL" id="KCZ94665.1"/>
    </source>
</evidence>
<keyword evidence="12" id="KW-1185">Reference proteome</keyword>
<evidence type="ECO:0000259" key="9">
    <source>
        <dbReference type="PROSITE" id="PS51192"/>
    </source>
</evidence>
<dbReference type="AlphaFoldDB" id="A0A059FVD7"/>
<dbReference type="GO" id="GO:0003677">
    <property type="term" value="F:DNA binding"/>
    <property type="evidence" value="ECO:0007669"/>
    <property type="project" value="UniProtKB-KW"/>
</dbReference>
<dbReference type="Pfam" id="PF00270">
    <property type="entry name" value="DEAD"/>
    <property type="match status" value="1"/>
</dbReference>
<evidence type="ECO:0000256" key="8">
    <source>
        <dbReference type="ARBA" id="ARBA00049819"/>
    </source>
</evidence>
<dbReference type="GO" id="GO:0005524">
    <property type="term" value="F:ATP binding"/>
    <property type="evidence" value="ECO:0007669"/>
    <property type="project" value="UniProtKB-KW"/>
</dbReference>
<evidence type="ECO:0000313" key="12">
    <source>
        <dbReference type="Proteomes" id="UP000025171"/>
    </source>
</evidence>
<dbReference type="InterPro" id="IPR047112">
    <property type="entry name" value="RecG/Mfd"/>
</dbReference>
<evidence type="ECO:0000256" key="3">
    <source>
        <dbReference type="ARBA" id="ARBA00022801"/>
    </source>
</evidence>
<dbReference type="GO" id="GO:0006281">
    <property type="term" value="P:DNA repair"/>
    <property type="evidence" value="ECO:0007669"/>
    <property type="project" value="UniProtKB-KW"/>
</dbReference>
<keyword evidence="5" id="KW-0067">ATP-binding</keyword>
<dbReference type="RefSeq" id="WP_035614008.1">
    <property type="nucleotide sequence ID" value="NZ_ARYK01000001.1"/>
</dbReference>
<dbReference type="SUPFAM" id="SSF52540">
    <property type="entry name" value="P-loop containing nucleoside triphosphate hydrolases"/>
    <property type="match status" value="1"/>
</dbReference>
<dbReference type="Gene3D" id="3.40.50.300">
    <property type="entry name" value="P-loop containing nucleotide triphosphate hydrolases"/>
    <property type="match status" value="2"/>
</dbReference>
<dbReference type="PANTHER" id="PTHR47964:SF1">
    <property type="entry name" value="ATP-DEPENDENT DNA HELICASE HOMOLOG RECG, CHLOROPLASTIC"/>
    <property type="match status" value="1"/>
</dbReference>
<dbReference type="NCBIfam" id="NF008164">
    <property type="entry name" value="PRK10917.1-2"/>
    <property type="match status" value="1"/>
</dbReference>
<dbReference type="PATRIC" id="fig|1280950.3.peg.973"/>
<evidence type="ECO:0000259" key="10">
    <source>
        <dbReference type="PROSITE" id="PS51194"/>
    </source>
</evidence>
<keyword evidence="2" id="KW-0227">DNA damage</keyword>
<dbReference type="PROSITE" id="PS51192">
    <property type="entry name" value="HELICASE_ATP_BIND_1"/>
    <property type="match status" value="1"/>
</dbReference>
<keyword evidence="3" id="KW-0378">Hydrolase</keyword>
<evidence type="ECO:0000256" key="2">
    <source>
        <dbReference type="ARBA" id="ARBA00022763"/>
    </source>
</evidence>
<keyword evidence="1" id="KW-0547">Nucleotide-binding</keyword>
<dbReference type="Pfam" id="PF19833">
    <property type="entry name" value="RecG_dom3_C"/>
    <property type="match status" value="1"/>
</dbReference>
<accession>A0A059FVD7</accession>
<dbReference type="InterPro" id="IPR014001">
    <property type="entry name" value="Helicase_ATP-bd"/>
</dbReference>
<dbReference type="SMART" id="SM00487">
    <property type="entry name" value="DEXDc"/>
    <property type="match status" value="1"/>
</dbReference>
<dbReference type="InterPro" id="IPR033454">
    <property type="entry name" value="RecG_wedge"/>
</dbReference>
<dbReference type="InterPro" id="IPR011545">
    <property type="entry name" value="DEAD/DEAH_box_helicase_dom"/>
</dbReference>
<keyword evidence="6" id="KW-0238">DNA-binding</keyword>
<dbReference type="eggNOG" id="COG1200">
    <property type="taxonomic scope" value="Bacteria"/>
</dbReference>
<protein>
    <recommendedName>
        <fullName evidence="8">Probable DNA 3'-5' helicase RecG</fullName>
    </recommendedName>
</protein>
<evidence type="ECO:0000256" key="4">
    <source>
        <dbReference type="ARBA" id="ARBA00022806"/>
    </source>
</evidence>
<dbReference type="EMBL" id="ARYK01000001">
    <property type="protein sequence ID" value="KCZ94665.1"/>
    <property type="molecule type" value="Genomic_DNA"/>
</dbReference>
<dbReference type="InterPro" id="IPR027417">
    <property type="entry name" value="P-loop_NTPase"/>
</dbReference>
<dbReference type="Gene3D" id="2.40.50.140">
    <property type="entry name" value="Nucleic acid-binding proteins"/>
    <property type="match status" value="1"/>
</dbReference>
<keyword evidence="4 11" id="KW-0347">Helicase</keyword>
<dbReference type="SUPFAM" id="SSF50249">
    <property type="entry name" value="Nucleic acid-binding proteins"/>
    <property type="match status" value="1"/>
</dbReference>
<dbReference type="Proteomes" id="UP000025171">
    <property type="component" value="Unassembled WGS sequence"/>
</dbReference>
<dbReference type="PANTHER" id="PTHR47964">
    <property type="entry name" value="ATP-DEPENDENT DNA HELICASE HOMOLOG RECG, CHLOROPLASTIC"/>
    <property type="match status" value="1"/>
</dbReference>
<dbReference type="CDD" id="cd04488">
    <property type="entry name" value="RecG_wedge_OBF"/>
    <property type="match status" value="1"/>
</dbReference>
<sequence>MRDERLFPLFAGLETLTGVGPKLKPVLERLVDGEAVWDLLLHLPERWVDRRVRDSFDQIVFGEVATVRGEVHAYHAPYSDKAPHRIQLFDGTGFLTVAFFRADGRWLQGQFPLGATRIVSGRIEDFKGERQMTHPDYIVDPARGEPPPEVEPIYPLTAGLTNKRVHGFALQALSAVPDDLPEWGDAHLVAQRGWVGFKAALQGLHNPLEYDEEAFQRARDRLAYDEALARESAFALARASRKRRIAASVPKAPLAQGRLARTLPYRQTGAQVRAVAEIAEDMASQSPMRRMLQGDVGAGKTLVGAMAAVQAAAGGFQTAFMAPTEVLARQQYETLDKLLSPLGYSVAALTGRDKGAAREGTLLGLADGTIQVVAGTHALFQESVSFQNLGLIIVDEQHRFGVQDRMRLVGKATSPHMLVMSATPIPRTLAQTVHGDLDVTILDEKPEGRKPVETRAIPDTRIDDVVEAVGRAVERGEQAFWVCPKVDVDDDDSTAVGRHAALKDRLAVPVGLVHGRMKPADKDSALEDFRSGRTKILVATTVIEVGVDVPEATIMVIERAEGFGLAQLHQLRGRVGRGDRDSFCLLLYRPPLGDMARERLETLRSTDDGFEIAEADFKLRGPGDMLGLRQAGATDYRIIDLSRHADLLEIAKKDTSAVVEGDPDLAGPRGQALRLVRELLTPRVASSAG</sequence>
<dbReference type="STRING" id="1280950.HJO_04785"/>
<feature type="domain" description="Helicase C-terminal" evidence="10">
    <location>
        <begin position="461"/>
        <end position="618"/>
    </location>
</feature>
<organism evidence="11 12">
    <name type="scientific">Hyphomonas johnsonii MHS-2</name>
    <dbReference type="NCBI Taxonomy" id="1280950"/>
    <lineage>
        <taxon>Bacteria</taxon>
        <taxon>Pseudomonadati</taxon>
        <taxon>Pseudomonadota</taxon>
        <taxon>Alphaproteobacteria</taxon>
        <taxon>Hyphomonadales</taxon>
        <taxon>Hyphomonadaceae</taxon>
        <taxon>Hyphomonas</taxon>
    </lineage>
</organism>
<dbReference type="OrthoDB" id="9804325at2"/>
<name>A0A059FVD7_9PROT</name>
<gene>
    <name evidence="11" type="ORF">HJO_04785</name>
</gene>
<dbReference type="Pfam" id="PF00271">
    <property type="entry name" value="Helicase_C"/>
    <property type="match status" value="1"/>
</dbReference>
<dbReference type="SMART" id="SM00490">
    <property type="entry name" value="HELICc"/>
    <property type="match status" value="1"/>
</dbReference>
<comment type="caution">
    <text evidence="11">The sequence shown here is derived from an EMBL/GenBank/DDBJ whole genome shotgun (WGS) entry which is preliminary data.</text>
</comment>
<dbReference type="Pfam" id="PF17191">
    <property type="entry name" value="RecG_wedge"/>
    <property type="match status" value="1"/>
</dbReference>
<dbReference type="InterPro" id="IPR045562">
    <property type="entry name" value="RecG_dom3_C"/>
</dbReference>
<dbReference type="GO" id="GO:0003678">
    <property type="term" value="F:DNA helicase activity"/>
    <property type="evidence" value="ECO:0007669"/>
    <property type="project" value="TreeGrafter"/>
</dbReference>
<evidence type="ECO:0000256" key="5">
    <source>
        <dbReference type="ARBA" id="ARBA00022840"/>
    </source>
</evidence>
<dbReference type="PROSITE" id="PS51194">
    <property type="entry name" value="HELICASE_CTER"/>
    <property type="match status" value="1"/>
</dbReference>
<evidence type="ECO:0000256" key="6">
    <source>
        <dbReference type="ARBA" id="ARBA00023125"/>
    </source>
</evidence>
<keyword evidence="7" id="KW-0234">DNA repair</keyword>
<reference evidence="11 12" key="1">
    <citation type="journal article" date="2014" name="Antonie Van Leeuwenhoek">
        <title>Hyphomonas beringensis sp. nov. and Hyphomonas chukchiensis sp. nov., isolated from surface seawater of the Bering Sea and Chukchi Sea.</title>
        <authorList>
            <person name="Li C."/>
            <person name="Lai Q."/>
            <person name="Li G."/>
            <person name="Dong C."/>
            <person name="Wang J."/>
            <person name="Liao Y."/>
            <person name="Shao Z."/>
        </authorList>
    </citation>
    <scope>NUCLEOTIDE SEQUENCE [LARGE SCALE GENOMIC DNA]</scope>
    <source>
        <strain evidence="11 12">MHS-2</strain>
    </source>
</reference>
<proteinExistence type="predicted"/>
<feature type="domain" description="Helicase ATP-binding" evidence="9">
    <location>
        <begin position="281"/>
        <end position="442"/>
    </location>
</feature>
<evidence type="ECO:0000256" key="1">
    <source>
        <dbReference type="ARBA" id="ARBA00022741"/>
    </source>
</evidence>
<dbReference type="InterPro" id="IPR012340">
    <property type="entry name" value="NA-bd_OB-fold"/>
</dbReference>
<dbReference type="InterPro" id="IPR001650">
    <property type="entry name" value="Helicase_C-like"/>
</dbReference>
<evidence type="ECO:0000256" key="7">
    <source>
        <dbReference type="ARBA" id="ARBA00023204"/>
    </source>
</evidence>
<dbReference type="GO" id="GO:0016787">
    <property type="term" value="F:hydrolase activity"/>
    <property type="evidence" value="ECO:0007669"/>
    <property type="project" value="UniProtKB-KW"/>
</dbReference>